<evidence type="ECO:0000313" key="4">
    <source>
        <dbReference type="EMBL" id="OWP83646.1"/>
    </source>
</evidence>
<sequence length="186" mass="21417">MKYWIHIVIVSFSFGLFTANAQNKIKLIANDTITKQQIDPLRPAKAAFYSALLPGAGQAYNKKYWKIPVVYAAIGTGAYFYFWNQKRYDSFRTEYIKRLAKDPDLNPDYTRLSDDKLIQGQQFHQKNRDLSLLITVALYALNIIDANVDAHLQQFNVNNGLSIRPEIQTNDFNTQQNIGLALNFKF</sequence>
<accession>A0A246GHH2</accession>
<feature type="transmembrane region" description="Helical" evidence="1">
    <location>
        <begin position="64"/>
        <end position="82"/>
    </location>
</feature>
<evidence type="ECO:0000259" key="3">
    <source>
        <dbReference type="Pfam" id="PF18935"/>
    </source>
</evidence>
<keyword evidence="1" id="KW-0472">Membrane</keyword>
<keyword evidence="2" id="KW-0732">Signal</keyword>
<reference evidence="4 5" key="1">
    <citation type="journal article" date="2017" name="Infect. Genet. Evol.">
        <title>Comparative genome analysis of fish pathogen Flavobacterium columnare reveals extensive sequence diversity within the species.</title>
        <authorList>
            <person name="Kayansamruaj P."/>
            <person name="Dong H.T."/>
            <person name="Hirono I."/>
            <person name="Kondo H."/>
            <person name="Senapin S."/>
            <person name="Rodkhum C."/>
        </authorList>
    </citation>
    <scope>NUCLEOTIDE SEQUENCE [LARGE SCALE GENOMIC DNA]</scope>
    <source>
        <strain evidence="4 5">1215</strain>
    </source>
</reference>
<dbReference type="Proteomes" id="UP000197768">
    <property type="component" value="Unassembled WGS sequence"/>
</dbReference>
<dbReference type="InterPro" id="IPR043738">
    <property type="entry name" value="DUF5683"/>
</dbReference>
<feature type="signal peptide" evidence="2">
    <location>
        <begin position="1"/>
        <end position="21"/>
    </location>
</feature>
<feature type="domain" description="DUF5683" evidence="3">
    <location>
        <begin position="40"/>
        <end position="186"/>
    </location>
</feature>
<evidence type="ECO:0000256" key="1">
    <source>
        <dbReference type="SAM" id="Phobius"/>
    </source>
</evidence>
<evidence type="ECO:0000313" key="5">
    <source>
        <dbReference type="Proteomes" id="UP000197768"/>
    </source>
</evidence>
<name>A0A246GHH2_9FLAO</name>
<proteinExistence type="predicted"/>
<dbReference type="EMBL" id="MTCZ01000092">
    <property type="protein sequence ID" value="OWP83646.1"/>
    <property type="molecule type" value="Genomic_DNA"/>
</dbReference>
<dbReference type="AlphaFoldDB" id="A0A246GHH2"/>
<dbReference type="Pfam" id="PF18935">
    <property type="entry name" value="DUF5683"/>
    <property type="match status" value="1"/>
</dbReference>
<feature type="chain" id="PRO_5012557758" description="DUF5683 domain-containing protein" evidence="2">
    <location>
        <begin position="22"/>
        <end position="186"/>
    </location>
</feature>
<keyword evidence="1" id="KW-0812">Transmembrane</keyword>
<protein>
    <recommendedName>
        <fullName evidence="3">DUF5683 domain-containing protein</fullName>
    </recommendedName>
</protein>
<keyword evidence="1" id="KW-1133">Transmembrane helix</keyword>
<gene>
    <name evidence="4" type="ORF">BWK59_09405</name>
</gene>
<dbReference type="RefSeq" id="WP_088393285.1">
    <property type="nucleotide sequence ID" value="NZ_MTCZ01000092.1"/>
</dbReference>
<organism evidence="4 5">
    <name type="scientific">Flavobacterium davisii</name>
    <dbReference type="NCBI Taxonomy" id="2906077"/>
    <lineage>
        <taxon>Bacteria</taxon>
        <taxon>Pseudomonadati</taxon>
        <taxon>Bacteroidota</taxon>
        <taxon>Flavobacteriia</taxon>
        <taxon>Flavobacteriales</taxon>
        <taxon>Flavobacteriaceae</taxon>
        <taxon>Flavobacterium</taxon>
    </lineage>
</organism>
<evidence type="ECO:0000256" key="2">
    <source>
        <dbReference type="SAM" id="SignalP"/>
    </source>
</evidence>
<comment type="caution">
    <text evidence="4">The sequence shown here is derived from an EMBL/GenBank/DDBJ whole genome shotgun (WGS) entry which is preliminary data.</text>
</comment>